<gene>
    <name evidence="2" type="ORF">LUZ61_008876</name>
</gene>
<evidence type="ECO:0000313" key="3">
    <source>
        <dbReference type="Proteomes" id="UP001210211"/>
    </source>
</evidence>
<dbReference type="PANTHER" id="PTHR31639:SF266">
    <property type="entry name" value="OS02G0537200 PROTEIN"/>
    <property type="match status" value="1"/>
</dbReference>
<organism evidence="2 3">
    <name type="scientific">Rhynchospora tenuis</name>
    <dbReference type="NCBI Taxonomy" id="198213"/>
    <lineage>
        <taxon>Eukaryota</taxon>
        <taxon>Viridiplantae</taxon>
        <taxon>Streptophyta</taxon>
        <taxon>Embryophyta</taxon>
        <taxon>Tracheophyta</taxon>
        <taxon>Spermatophyta</taxon>
        <taxon>Magnoliopsida</taxon>
        <taxon>Liliopsida</taxon>
        <taxon>Poales</taxon>
        <taxon>Cyperaceae</taxon>
        <taxon>Cyperoideae</taxon>
        <taxon>Rhynchosporeae</taxon>
        <taxon>Rhynchospora</taxon>
    </lineage>
</organism>
<dbReference type="AlphaFoldDB" id="A0AAD5ZW59"/>
<feature type="domain" description="F-box" evidence="1">
    <location>
        <begin position="17"/>
        <end position="65"/>
    </location>
</feature>
<dbReference type="InterPro" id="IPR001810">
    <property type="entry name" value="F-box_dom"/>
</dbReference>
<dbReference type="PROSITE" id="PS50181">
    <property type="entry name" value="FBOX"/>
    <property type="match status" value="1"/>
</dbReference>
<dbReference type="InterPro" id="IPR036047">
    <property type="entry name" value="F-box-like_dom_sf"/>
</dbReference>
<dbReference type="Pfam" id="PF24758">
    <property type="entry name" value="LRR_At5g56370"/>
    <property type="match status" value="1"/>
</dbReference>
<dbReference type="SMART" id="SM00256">
    <property type="entry name" value="FBOX"/>
    <property type="match status" value="1"/>
</dbReference>
<evidence type="ECO:0000313" key="2">
    <source>
        <dbReference type="EMBL" id="KAJ3705171.1"/>
    </source>
</evidence>
<dbReference type="Pfam" id="PF00646">
    <property type="entry name" value="F-box"/>
    <property type="match status" value="1"/>
</dbReference>
<proteinExistence type="predicted"/>
<dbReference type="Proteomes" id="UP001210211">
    <property type="component" value="Unassembled WGS sequence"/>
</dbReference>
<accession>A0AAD5ZW59</accession>
<dbReference type="SUPFAM" id="SSF52047">
    <property type="entry name" value="RNI-like"/>
    <property type="match status" value="1"/>
</dbReference>
<name>A0AAD5ZW59_9POAL</name>
<sequence length="428" mass="48635">MAGHQRQKRRADIELNKDYLSRLPSEIIENILVKLPIKEAVRTSVLSSKCKSLWTSMPDLVFNEDTTESDLIRIVDKVLKVHQGPIQKFEVEQGRDKHVGEEVISRWLLVLSKNELKDLRLGFDMHQNCKVPSSLFSYQKLENLEISGCTISAPQCFQGLKLLRNLSLCSCELVGITIEKFVLGCPLLERLTLVDVVKDGCLMIRAPKLKQLVVLEEFTNLLLEAPKLIYATIYIKYMQTLPVYDGCKSKLLRAIGGLPNIEELDINSPFCEYLTSGPIPEKLPITFHHLKKILIDLDEKRKVVDTALCIFQSAPNLKTLHLRTLCLTLPSQNIWEEQRIKQRITSISFLQQLEVAVILGNMILSEDGESMLAFAKFILSTASQLEKLVVDKWSFNDSVYGMGFMKKLLSLPRLSSKAVILVDKAFKY</sequence>
<dbReference type="EMBL" id="JAMRDG010000001">
    <property type="protein sequence ID" value="KAJ3705171.1"/>
    <property type="molecule type" value="Genomic_DNA"/>
</dbReference>
<dbReference type="PANTHER" id="PTHR31639">
    <property type="entry name" value="F-BOX PROTEIN-LIKE"/>
    <property type="match status" value="1"/>
</dbReference>
<evidence type="ECO:0000259" key="1">
    <source>
        <dbReference type="PROSITE" id="PS50181"/>
    </source>
</evidence>
<protein>
    <recommendedName>
        <fullName evidence="1">F-box domain-containing protein</fullName>
    </recommendedName>
</protein>
<dbReference type="SUPFAM" id="SSF81383">
    <property type="entry name" value="F-box domain"/>
    <property type="match status" value="1"/>
</dbReference>
<dbReference type="InterPro" id="IPR032675">
    <property type="entry name" value="LRR_dom_sf"/>
</dbReference>
<keyword evidence="3" id="KW-1185">Reference proteome</keyword>
<dbReference type="Gene3D" id="3.80.10.10">
    <property type="entry name" value="Ribonuclease Inhibitor"/>
    <property type="match status" value="1"/>
</dbReference>
<comment type="caution">
    <text evidence="2">The sequence shown here is derived from an EMBL/GenBank/DDBJ whole genome shotgun (WGS) entry which is preliminary data.</text>
</comment>
<dbReference type="InterPro" id="IPR055411">
    <property type="entry name" value="LRR_FXL15/At3g58940/PEG3-like"/>
</dbReference>
<reference evidence="2 3" key="1">
    <citation type="journal article" date="2022" name="Cell">
        <title>Repeat-based holocentromeres influence genome architecture and karyotype evolution.</title>
        <authorList>
            <person name="Hofstatter P.G."/>
            <person name="Thangavel G."/>
            <person name="Lux T."/>
            <person name="Neumann P."/>
            <person name="Vondrak T."/>
            <person name="Novak P."/>
            <person name="Zhang M."/>
            <person name="Costa L."/>
            <person name="Castellani M."/>
            <person name="Scott A."/>
            <person name="Toegelov H."/>
            <person name="Fuchs J."/>
            <person name="Mata-Sucre Y."/>
            <person name="Dias Y."/>
            <person name="Vanzela A.L.L."/>
            <person name="Huettel B."/>
            <person name="Almeida C.C.S."/>
            <person name="Simkova H."/>
            <person name="Souza G."/>
            <person name="Pedrosa-Harand A."/>
            <person name="Macas J."/>
            <person name="Mayer K.F.X."/>
            <person name="Houben A."/>
            <person name="Marques A."/>
        </authorList>
    </citation>
    <scope>NUCLEOTIDE SEQUENCE [LARGE SCALE GENOMIC DNA]</scope>
    <source>
        <strain evidence="2">RhyTen1mFocal</strain>
    </source>
</reference>